<dbReference type="EMBL" id="JACMHY010000005">
    <property type="protein sequence ID" value="MBC2866195.1"/>
    <property type="molecule type" value="Genomic_DNA"/>
</dbReference>
<feature type="transmembrane region" description="Helical" evidence="1">
    <location>
        <begin position="45"/>
        <end position="64"/>
    </location>
</feature>
<accession>A0A7X1I0X3</accession>
<comment type="caution">
    <text evidence="2">The sequence shown here is derived from an EMBL/GenBank/DDBJ whole genome shotgun (WGS) entry which is preliminary data.</text>
</comment>
<dbReference type="AlphaFoldDB" id="A0A7X1I0X3"/>
<evidence type="ECO:0000313" key="2">
    <source>
        <dbReference type="EMBL" id="MBC2866195.1"/>
    </source>
</evidence>
<keyword evidence="1" id="KW-1133">Transmembrane helix</keyword>
<dbReference type="RefSeq" id="WP_159661887.1">
    <property type="nucleotide sequence ID" value="NZ_JACMHY010000005.1"/>
</dbReference>
<keyword evidence="3" id="KW-1185">Reference proteome</keyword>
<keyword evidence="1" id="KW-0812">Transmembrane</keyword>
<organism evidence="2 3">
    <name type="scientific">Streptomyces mexicanus</name>
    <dbReference type="NCBI Taxonomy" id="178566"/>
    <lineage>
        <taxon>Bacteria</taxon>
        <taxon>Bacillati</taxon>
        <taxon>Actinomycetota</taxon>
        <taxon>Actinomycetes</taxon>
        <taxon>Kitasatosporales</taxon>
        <taxon>Streptomycetaceae</taxon>
        <taxon>Streptomyces</taxon>
    </lineage>
</organism>
<name>A0A7X1I0X3_9ACTN</name>
<dbReference type="OrthoDB" id="4282511at2"/>
<evidence type="ECO:0000313" key="3">
    <source>
        <dbReference type="Proteomes" id="UP000517694"/>
    </source>
</evidence>
<proteinExistence type="predicted"/>
<keyword evidence="1" id="KW-0472">Membrane</keyword>
<evidence type="ECO:0000256" key="1">
    <source>
        <dbReference type="SAM" id="Phobius"/>
    </source>
</evidence>
<gene>
    <name evidence="2" type="ORF">H1R13_14720</name>
</gene>
<dbReference type="Proteomes" id="UP000517694">
    <property type="component" value="Unassembled WGS sequence"/>
</dbReference>
<sequence>MVTGVWRGSFASRRWIRPFRLLHGASYAGRAAAVVHGLTAGRAPAAWVVLAYAVCLTATAAALAHRHLRGRS</sequence>
<protein>
    <submittedName>
        <fullName evidence="2">Uncharacterized protein</fullName>
    </submittedName>
</protein>
<reference evidence="2 3" key="1">
    <citation type="submission" date="2020-08" db="EMBL/GenBank/DDBJ databases">
        <title>Whole-Genome Sequence of French Clinical Streptomyces mexicanus Strain Q0842.</title>
        <authorList>
            <person name="Boxberger M."/>
            <person name="La Scola B."/>
        </authorList>
    </citation>
    <scope>NUCLEOTIDE SEQUENCE [LARGE SCALE GENOMIC DNA]</scope>
    <source>
        <strain evidence="2 3">Marseille-Q0842</strain>
    </source>
</reference>